<dbReference type="AlphaFoldDB" id="A0AA41R475"/>
<sequence>MSSDSQKRKGYVKTENVILLFFVALAVGFVGGVVFSAYRAVGNLPMGAADGGVNPMAAQQRAMIESLVAQTETDPTDVSAWTQLGHLYFDSGEPEKAIAAYERSLALDADRPDVWTDLGVMYRRGGDPRKAVETFDRVLAMEGDHEIALYNKGVVLMHDLNDLDGALSAWEQLLAANPDARTPSGDALRDIVAQIRRNPRTN</sequence>
<name>A0AA41R475_9BACT</name>
<dbReference type="Pfam" id="PF13174">
    <property type="entry name" value="TPR_6"/>
    <property type="match status" value="1"/>
</dbReference>
<keyword evidence="1" id="KW-0802">TPR repeat</keyword>
<dbReference type="PROSITE" id="PS50293">
    <property type="entry name" value="TPR_REGION"/>
    <property type="match status" value="1"/>
</dbReference>
<dbReference type="EMBL" id="JALJRB010000010">
    <property type="protein sequence ID" value="MCJ8501108.1"/>
    <property type="molecule type" value="Genomic_DNA"/>
</dbReference>
<feature type="repeat" description="TPR" evidence="1">
    <location>
        <begin position="78"/>
        <end position="111"/>
    </location>
</feature>
<dbReference type="SMART" id="SM00028">
    <property type="entry name" value="TPR"/>
    <property type="match status" value="3"/>
</dbReference>
<evidence type="ECO:0000256" key="2">
    <source>
        <dbReference type="SAM" id="Phobius"/>
    </source>
</evidence>
<proteinExistence type="predicted"/>
<evidence type="ECO:0000256" key="1">
    <source>
        <dbReference type="PROSITE-ProRule" id="PRU00339"/>
    </source>
</evidence>
<dbReference type="RefSeq" id="WP_246907343.1">
    <property type="nucleotide sequence ID" value="NZ_JALJRB010000010.1"/>
</dbReference>
<dbReference type="PROSITE" id="PS50005">
    <property type="entry name" value="TPR"/>
    <property type="match status" value="2"/>
</dbReference>
<dbReference type="PANTHER" id="PTHR12558">
    <property type="entry name" value="CELL DIVISION CYCLE 16,23,27"/>
    <property type="match status" value="1"/>
</dbReference>
<keyword evidence="2" id="KW-1133">Transmembrane helix</keyword>
<reference evidence="3" key="1">
    <citation type="submission" date="2022-04" db="EMBL/GenBank/DDBJ databases">
        <title>Desulfatitalea alkaliphila sp. nov., a novel anaerobic sulfate-reducing bacterium isolated from terrestrial mud volcano, Taman Peninsula, Russia.</title>
        <authorList>
            <person name="Khomyakova M.A."/>
            <person name="Merkel A.Y."/>
            <person name="Slobodkin A.I."/>
        </authorList>
    </citation>
    <scope>NUCLEOTIDE SEQUENCE</scope>
    <source>
        <strain evidence="3">M08but</strain>
    </source>
</reference>
<evidence type="ECO:0000313" key="3">
    <source>
        <dbReference type="EMBL" id="MCJ8501108.1"/>
    </source>
</evidence>
<dbReference type="PANTHER" id="PTHR12558:SF13">
    <property type="entry name" value="CELL DIVISION CYCLE PROTEIN 27 HOMOLOG"/>
    <property type="match status" value="1"/>
</dbReference>
<organism evidence="3 4">
    <name type="scientific">Desulfatitalea alkaliphila</name>
    <dbReference type="NCBI Taxonomy" id="2929485"/>
    <lineage>
        <taxon>Bacteria</taxon>
        <taxon>Pseudomonadati</taxon>
        <taxon>Thermodesulfobacteriota</taxon>
        <taxon>Desulfobacteria</taxon>
        <taxon>Desulfobacterales</taxon>
        <taxon>Desulfosarcinaceae</taxon>
        <taxon>Desulfatitalea</taxon>
    </lineage>
</organism>
<dbReference type="Gene3D" id="1.25.40.10">
    <property type="entry name" value="Tetratricopeptide repeat domain"/>
    <property type="match status" value="1"/>
</dbReference>
<evidence type="ECO:0000313" key="4">
    <source>
        <dbReference type="Proteomes" id="UP001165427"/>
    </source>
</evidence>
<accession>A0AA41R475</accession>
<dbReference type="Proteomes" id="UP001165427">
    <property type="component" value="Unassembled WGS sequence"/>
</dbReference>
<feature type="repeat" description="TPR" evidence="1">
    <location>
        <begin position="112"/>
        <end position="145"/>
    </location>
</feature>
<keyword evidence="2" id="KW-0812">Transmembrane</keyword>
<feature type="transmembrane region" description="Helical" evidence="2">
    <location>
        <begin position="17"/>
        <end position="38"/>
    </location>
</feature>
<dbReference type="InterPro" id="IPR019734">
    <property type="entry name" value="TPR_rpt"/>
</dbReference>
<protein>
    <submittedName>
        <fullName evidence="3">Tetratricopeptide repeat protein</fullName>
    </submittedName>
</protein>
<comment type="caution">
    <text evidence="3">The sequence shown here is derived from an EMBL/GenBank/DDBJ whole genome shotgun (WGS) entry which is preliminary data.</text>
</comment>
<keyword evidence="4" id="KW-1185">Reference proteome</keyword>
<dbReference type="SUPFAM" id="SSF48452">
    <property type="entry name" value="TPR-like"/>
    <property type="match status" value="1"/>
</dbReference>
<dbReference type="Pfam" id="PF13424">
    <property type="entry name" value="TPR_12"/>
    <property type="match status" value="1"/>
</dbReference>
<gene>
    <name evidence="3" type="ORF">MRX98_11040</name>
</gene>
<dbReference type="InterPro" id="IPR011990">
    <property type="entry name" value="TPR-like_helical_dom_sf"/>
</dbReference>
<keyword evidence="2" id="KW-0472">Membrane</keyword>